<dbReference type="InterPro" id="IPR029048">
    <property type="entry name" value="HSP70_C_sf"/>
</dbReference>
<gene>
    <name evidence="17" type="primary">GRP78</name>
    <name evidence="17" type="ORF">E4U42_000801</name>
</gene>
<dbReference type="PRINTS" id="PR00301">
    <property type="entry name" value="HEATSHOCK70"/>
</dbReference>
<evidence type="ECO:0000256" key="4">
    <source>
        <dbReference type="ARBA" id="ARBA00012554"/>
    </source>
</evidence>
<dbReference type="Gene3D" id="3.30.420.40">
    <property type="match status" value="2"/>
</dbReference>
<dbReference type="SUPFAM" id="SSF53067">
    <property type="entry name" value="Actin-like ATPase domain"/>
    <property type="match status" value="2"/>
</dbReference>
<evidence type="ECO:0000256" key="16">
    <source>
        <dbReference type="SAM" id="SignalP"/>
    </source>
</evidence>
<dbReference type="FunFam" id="3.30.30.30:FF:000001">
    <property type="entry name" value="heat shock 70 kDa protein-like"/>
    <property type="match status" value="1"/>
</dbReference>
<evidence type="ECO:0000256" key="2">
    <source>
        <dbReference type="ARBA" id="ARBA00004319"/>
    </source>
</evidence>
<dbReference type="InterPro" id="IPR018181">
    <property type="entry name" value="Heat_shock_70_CS"/>
</dbReference>
<keyword evidence="9 13" id="KW-0067">ATP-binding</keyword>
<feature type="chain" id="PRO_5035439820" description="Endoplasmic reticulum chaperone BiP" evidence="16">
    <location>
        <begin position="34"/>
        <end position="664"/>
    </location>
</feature>
<accession>A0A8K0NKL3</accession>
<dbReference type="GO" id="GO:0140662">
    <property type="term" value="F:ATP-dependent protein folding chaperone"/>
    <property type="evidence" value="ECO:0007669"/>
    <property type="project" value="InterPro"/>
</dbReference>
<organism evidence="17 18">
    <name type="scientific">Claviceps africana</name>
    <dbReference type="NCBI Taxonomy" id="83212"/>
    <lineage>
        <taxon>Eukaryota</taxon>
        <taxon>Fungi</taxon>
        <taxon>Dikarya</taxon>
        <taxon>Ascomycota</taxon>
        <taxon>Pezizomycotina</taxon>
        <taxon>Sordariomycetes</taxon>
        <taxon>Hypocreomycetidae</taxon>
        <taxon>Hypocreales</taxon>
        <taxon>Clavicipitaceae</taxon>
        <taxon>Claviceps</taxon>
    </lineage>
</organism>
<dbReference type="Gene3D" id="3.90.640.10">
    <property type="entry name" value="Actin, Chain A, domain 4"/>
    <property type="match status" value="1"/>
</dbReference>
<dbReference type="GO" id="GO:0005788">
    <property type="term" value="C:endoplasmic reticulum lumen"/>
    <property type="evidence" value="ECO:0007669"/>
    <property type="project" value="UniProtKB-SubCell"/>
</dbReference>
<dbReference type="Gene3D" id="1.20.1270.10">
    <property type="match status" value="1"/>
</dbReference>
<comment type="caution">
    <text evidence="17">The sequence shown here is derived from an EMBL/GenBank/DDBJ whole genome shotgun (WGS) entry which is preliminary data.</text>
</comment>
<evidence type="ECO:0000256" key="1">
    <source>
        <dbReference type="ARBA" id="ARBA00002226"/>
    </source>
</evidence>
<dbReference type="FunFam" id="2.60.34.10:FF:000002">
    <property type="entry name" value="Heat shock 70 kDa"/>
    <property type="match status" value="1"/>
</dbReference>
<evidence type="ECO:0000256" key="15">
    <source>
        <dbReference type="SAM" id="MobiDB-lite"/>
    </source>
</evidence>
<name>A0A8K0NKL3_9HYPO</name>
<feature type="region of interest" description="Disordered" evidence="15">
    <location>
        <begin position="642"/>
        <end position="664"/>
    </location>
</feature>
<evidence type="ECO:0000256" key="5">
    <source>
        <dbReference type="ARBA" id="ARBA00019933"/>
    </source>
</evidence>
<dbReference type="AlphaFoldDB" id="A0A8K0NKL3"/>
<dbReference type="GO" id="GO:0005524">
    <property type="term" value="F:ATP binding"/>
    <property type="evidence" value="ECO:0007669"/>
    <property type="project" value="UniProtKB-KW"/>
</dbReference>
<dbReference type="PROSITE" id="PS00297">
    <property type="entry name" value="HSP70_1"/>
    <property type="match status" value="1"/>
</dbReference>
<dbReference type="Gene3D" id="3.30.30.30">
    <property type="match status" value="1"/>
</dbReference>
<keyword evidence="8" id="KW-0256">Endoplasmic reticulum</keyword>
<feature type="coiled-coil region" evidence="14">
    <location>
        <begin position="581"/>
        <end position="636"/>
    </location>
</feature>
<dbReference type="EMBL" id="SRPY01000121">
    <property type="protein sequence ID" value="KAG5928355.1"/>
    <property type="molecule type" value="Genomic_DNA"/>
</dbReference>
<comment type="catalytic activity">
    <reaction evidence="12">
        <text>ATP + H2O = ADP + phosphate + H(+)</text>
        <dbReference type="Rhea" id="RHEA:13065"/>
        <dbReference type="ChEBI" id="CHEBI:15377"/>
        <dbReference type="ChEBI" id="CHEBI:15378"/>
        <dbReference type="ChEBI" id="CHEBI:30616"/>
        <dbReference type="ChEBI" id="CHEBI:43474"/>
        <dbReference type="ChEBI" id="CHEBI:456216"/>
        <dbReference type="EC" id="3.6.4.10"/>
    </reaction>
</comment>
<dbReference type="InterPro" id="IPR029047">
    <property type="entry name" value="HSP70_peptide-bd_sf"/>
</dbReference>
<keyword evidence="7 13" id="KW-0547">Nucleotide-binding</keyword>
<reference evidence="17" key="1">
    <citation type="journal article" date="2020" name="bioRxiv">
        <title>Whole genome comparisons of ergot fungi reveals the divergence and evolution of species within the genus Claviceps are the result of varying mechanisms driving genome evolution and host range expansion.</title>
        <authorList>
            <person name="Wyka S.A."/>
            <person name="Mondo S.J."/>
            <person name="Liu M."/>
            <person name="Dettman J."/>
            <person name="Nalam V."/>
            <person name="Broders K.D."/>
        </authorList>
    </citation>
    <scope>NUCLEOTIDE SEQUENCE</scope>
    <source>
        <strain evidence="17">CCC 489</strain>
    </source>
</reference>
<dbReference type="Proteomes" id="UP000811619">
    <property type="component" value="Unassembled WGS sequence"/>
</dbReference>
<dbReference type="FunFam" id="3.90.640.10:FF:000153">
    <property type="entry name" value="Endoplasmic reticulum chaperone BiP"/>
    <property type="match status" value="1"/>
</dbReference>
<evidence type="ECO:0000256" key="10">
    <source>
        <dbReference type="ARBA" id="ARBA00023016"/>
    </source>
</evidence>
<dbReference type="GO" id="GO:0006986">
    <property type="term" value="P:response to unfolded protein"/>
    <property type="evidence" value="ECO:0007669"/>
    <property type="project" value="UniProtKB-ARBA"/>
</dbReference>
<keyword evidence="14" id="KW-0175">Coiled coil</keyword>
<feature type="compositionally biased region" description="Acidic residues" evidence="15">
    <location>
        <begin position="652"/>
        <end position="664"/>
    </location>
</feature>
<evidence type="ECO:0000256" key="11">
    <source>
        <dbReference type="ARBA" id="ARBA00031728"/>
    </source>
</evidence>
<evidence type="ECO:0000256" key="6">
    <source>
        <dbReference type="ARBA" id="ARBA00022729"/>
    </source>
</evidence>
<evidence type="ECO:0000256" key="8">
    <source>
        <dbReference type="ARBA" id="ARBA00022824"/>
    </source>
</evidence>
<dbReference type="NCBIfam" id="NF001413">
    <property type="entry name" value="PRK00290.1"/>
    <property type="match status" value="1"/>
</dbReference>
<comment type="subcellular location">
    <subcellularLocation>
        <location evidence="2">Endoplasmic reticulum lumen</location>
    </subcellularLocation>
</comment>
<dbReference type="SUPFAM" id="SSF100934">
    <property type="entry name" value="Heat shock protein 70kD (HSP70), C-terminal subdomain"/>
    <property type="match status" value="1"/>
</dbReference>
<protein>
    <recommendedName>
        <fullName evidence="5">Endoplasmic reticulum chaperone BiP</fullName>
        <ecNumber evidence="4">3.6.4.10</ecNumber>
    </recommendedName>
    <alternativeName>
        <fullName evidence="11">Immunoglobulin heavy chain-binding protein homolog</fullName>
    </alternativeName>
</protein>
<dbReference type="FunFam" id="1.20.1270.10:FF:000009">
    <property type="entry name" value="DnaK-type molecular chaperone BiP"/>
    <property type="match status" value="1"/>
</dbReference>
<dbReference type="OrthoDB" id="2401965at2759"/>
<dbReference type="Gene3D" id="2.60.34.10">
    <property type="entry name" value="Substrate Binding Domain Of DNAk, Chain A, domain 1"/>
    <property type="match status" value="1"/>
</dbReference>
<evidence type="ECO:0000256" key="7">
    <source>
        <dbReference type="ARBA" id="ARBA00022741"/>
    </source>
</evidence>
<dbReference type="InterPro" id="IPR013126">
    <property type="entry name" value="Hsp_70_fam"/>
</dbReference>
<keyword evidence="6 16" id="KW-0732">Signal</keyword>
<evidence type="ECO:0000313" key="17">
    <source>
        <dbReference type="EMBL" id="KAG5928355.1"/>
    </source>
</evidence>
<evidence type="ECO:0000256" key="14">
    <source>
        <dbReference type="SAM" id="Coils"/>
    </source>
</evidence>
<dbReference type="Pfam" id="PF00012">
    <property type="entry name" value="HSP70"/>
    <property type="match status" value="1"/>
</dbReference>
<dbReference type="SUPFAM" id="SSF100920">
    <property type="entry name" value="Heat shock protein 70kD (HSP70), peptide-binding domain"/>
    <property type="match status" value="1"/>
</dbReference>
<sequence>MARSRSTFALGLGLLCWITALFSPLAFVKSVQANEPDYGIVIGIDLGTTYSCVGVMQKGKVEILVNDQGNRITPSYVAFTDEERLVGDSAKNQAAANPTRTIFDIKRLIGRKFNDKDVQNDVKTFPYKVAPKDGKPVVKVEVHGAEKSFTPEEISAMILGKMKEVAESYLGQKVTHAVVTVPAYFNDNQRQATKDAGVIAGLNVLRIVNEPTAAAIAYGLDKTQEERQIIVYDLGGGTFDVSLLSIDQGVFEVLATAGDTHLGGEDFDQRIINYFAKTYNKKNGVDITKDLKAMGKLKREAEKAKRTLSSQMSTRIEIEAFFEGNDFSETLTRAKFEELNMDLFKKTIKPVEQVLKDANVKKTEIDDIVLVGGSTRIPKVQALIEEYFGGKKASKGINPDEAVAFGAAVQAGVLSGEEGTEEIVLMDVNPLTLGIETTGGVMTKLISRNTPIPTRKSQIFSTAADNQPVVLIQVFEGERSLTKDNNNLGKFELTGIPPAPRGVPQIEVSFELDANGILKVSAHDKGTGKQESITITNDKGRLTQEEIDRMVAEAEKFAEEDKATRERIEARNALENYAFNLKNQVNDAEGLGGKIDEEEKETILDAVKEATEWLDENGAEASAEDFEEQKEKLSNVAYPITSKMYGAGGAPEGEEKEEEFHDEL</sequence>
<comment type="function">
    <text evidence="1">Probably plays a role in facilitating the assembly of multimeric protein complexes inside the ER. Is required for secretory polypeptide translocation. May physically associate with SEC63 protein in the endoplasmic reticulum and this interaction may be regulated by ATP hydrolysis.</text>
</comment>
<dbReference type="EC" id="3.6.4.10" evidence="4"/>
<dbReference type="PROSITE" id="PS00329">
    <property type="entry name" value="HSP70_2"/>
    <property type="match status" value="1"/>
</dbReference>
<evidence type="ECO:0000256" key="9">
    <source>
        <dbReference type="ARBA" id="ARBA00022840"/>
    </source>
</evidence>
<evidence type="ECO:0000313" key="18">
    <source>
        <dbReference type="Proteomes" id="UP000811619"/>
    </source>
</evidence>
<proteinExistence type="inferred from homology"/>
<dbReference type="FunFam" id="3.30.420.40:FF:000026">
    <property type="entry name" value="Heat shock protein 70"/>
    <property type="match status" value="1"/>
</dbReference>
<feature type="signal peptide" evidence="16">
    <location>
        <begin position="1"/>
        <end position="33"/>
    </location>
</feature>
<evidence type="ECO:0000256" key="12">
    <source>
        <dbReference type="ARBA" id="ARBA00048056"/>
    </source>
</evidence>
<comment type="similarity">
    <text evidence="3 13">Belongs to the heat shock protein 70 family.</text>
</comment>
<dbReference type="CDD" id="cd10241">
    <property type="entry name" value="ASKHA_NBD_HSP70_BiP"/>
    <property type="match status" value="1"/>
</dbReference>
<keyword evidence="18" id="KW-1185">Reference proteome</keyword>
<dbReference type="PANTHER" id="PTHR19375">
    <property type="entry name" value="HEAT SHOCK PROTEIN 70KDA"/>
    <property type="match status" value="1"/>
</dbReference>
<dbReference type="InterPro" id="IPR042050">
    <property type="entry name" value="BIP_NBD"/>
</dbReference>
<evidence type="ECO:0000256" key="13">
    <source>
        <dbReference type="RuleBase" id="RU003322"/>
    </source>
</evidence>
<evidence type="ECO:0000256" key="3">
    <source>
        <dbReference type="ARBA" id="ARBA00007381"/>
    </source>
</evidence>
<keyword evidence="10" id="KW-0346">Stress response</keyword>
<dbReference type="PROSITE" id="PS01036">
    <property type="entry name" value="HSP70_3"/>
    <property type="match status" value="1"/>
</dbReference>
<dbReference type="InterPro" id="IPR043129">
    <property type="entry name" value="ATPase_NBD"/>
</dbReference>